<proteinExistence type="inferred from homology"/>
<keyword evidence="3" id="KW-0378">Hydrolase</keyword>
<comment type="caution">
    <text evidence="6">The sequence shown here is derived from an EMBL/GenBank/DDBJ whole genome shotgun (WGS) entry which is preliminary data.</text>
</comment>
<keyword evidence="4" id="KW-0234">DNA repair</keyword>
<evidence type="ECO:0000313" key="7">
    <source>
        <dbReference type="Proteomes" id="UP001159428"/>
    </source>
</evidence>
<dbReference type="InterPro" id="IPR002043">
    <property type="entry name" value="UDG_fam1"/>
</dbReference>
<accession>A0AAU9VP69</accession>
<gene>
    <name evidence="6" type="ORF">PMEA_00001179</name>
</gene>
<keyword evidence="7" id="KW-1185">Reference proteome</keyword>
<sequence>MPLIFNALKKVKVEDIKVVILGRDPTPQEGKAKGVAFLVDNPRTVPAVLNMLLEVAFEGFAVDLDRANVEEWLKKGVLLLNTAFTLLTLNYLLFTVPHKDKNKQQGKGKEKDHLAMWRPFTEVLITYIKDNAPPSAWFLWGEKAKEFGKFINSNEHLIVTGRHPSTMGGTTGKGTRFLVATTLTSLISFWKLNVAVP</sequence>
<dbReference type="AlphaFoldDB" id="A0AAU9VP69"/>
<evidence type="ECO:0000256" key="3">
    <source>
        <dbReference type="ARBA" id="ARBA00022801"/>
    </source>
</evidence>
<dbReference type="EMBL" id="CALNXJ010000001">
    <property type="protein sequence ID" value="CAH3031177.1"/>
    <property type="molecule type" value="Genomic_DNA"/>
</dbReference>
<dbReference type="Proteomes" id="UP001159428">
    <property type="component" value="Unassembled WGS sequence"/>
</dbReference>
<dbReference type="PANTHER" id="PTHR11264">
    <property type="entry name" value="URACIL-DNA GLYCOSYLASE"/>
    <property type="match status" value="1"/>
</dbReference>
<dbReference type="Pfam" id="PF03167">
    <property type="entry name" value="UDG"/>
    <property type="match status" value="1"/>
</dbReference>
<organism evidence="6 7">
    <name type="scientific">Pocillopora meandrina</name>
    <dbReference type="NCBI Taxonomy" id="46732"/>
    <lineage>
        <taxon>Eukaryota</taxon>
        <taxon>Metazoa</taxon>
        <taxon>Cnidaria</taxon>
        <taxon>Anthozoa</taxon>
        <taxon>Hexacorallia</taxon>
        <taxon>Scleractinia</taxon>
        <taxon>Astrocoeniina</taxon>
        <taxon>Pocilloporidae</taxon>
        <taxon>Pocillopora</taxon>
    </lineage>
</organism>
<dbReference type="InterPro" id="IPR005122">
    <property type="entry name" value="Uracil-DNA_glycosylase-like"/>
</dbReference>
<reference evidence="6 7" key="1">
    <citation type="submission" date="2022-05" db="EMBL/GenBank/DDBJ databases">
        <authorList>
            <consortium name="Genoscope - CEA"/>
            <person name="William W."/>
        </authorList>
    </citation>
    <scope>NUCLEOTIDE SEQUENCE [LARGE SCALE GENOMIC DNA]</scope>
</reference>
<evidence type="ECO:0000256" key="2">
    <source>
        <dbReference type="ARBA" id="ARBA00022763"/>
    </source>
</evidence>
<evidence type="ECO:0000256" key="4">
    <source>
        <dbReference type="ARBA" id="ARBA00023204"/>
    </source>
</evidence>
<dbReference type="GO" id="GO:0004844">
    <property type="term" value="F:uracil DNA N-glycosylase activity"/>
    <property type="evidence" value="ECO:0007669"/>
    <property type="project" value="InterPro"/>
</dbReference>
<evidence type="ECO:0000259" key="5">
    <source>
        <dbReference type="Pfam" id="PF03167"/>
    </source>
</evidence>
<dbReference type="InterPro" id="IPR036895">
    <property type="entry name" value="Uracil-DNA_glycosylase-like_sf"/>
</dbReference>
<dbReference type="SUPFAM" id="SSF52141">
    <property type="entry name" value="Uracil-DNA glycosylase-like"/>
    <property type="match status" value="1"/>
</dbReference>
<feature type="domain" description="Uracil-DNA glycosylase-like" evidence="5">
    <location>
        <begin position="15"/>
        <end position="168"/>
    </location>
</feature>
<keyword evidence="2" id="KW-0227">DNA damage</keyword>
<evidence type="ECO:0000256" key="1">
    <source>
        <dbReference type="ARBA" id="ARBA00008184"/>
    </source>
</evidence>
<protein>
    <recommendedName>
        <fullName evidence="5">Uracil-DNA glycosylase-like domain-containing protein</fullName>
    </recommendedName>
</protein>
<name>A0AAU9VP69_9CNID</name>
<dbReference type="Gene3D" id="3.40.470.10">
    <property type="entry name" value="Uracil-DNA glycosylase-like domain"/>
    <property type="match status" value="1"/>
</dbReference>
<dbReference type="GO" id="GO:0097510">
    <property type="term" value="P:base-excision repair, AP site formation via deaminated base removal"/>
    <property type="evidence" value="ECO:0007669"/>
    <property type="project" value="TreeGrafter"/>
</dbReference>
<evidence type="ECO:0000313" key="6">
    <source>
        <dbReference type="EMBL" id="CAH3031177.1"/>
    </source>
</evidence>
<dbReference type="PANTHER" id="PTHR11264:SF0">
    <property type="entry name" value="URACIL-DNA GLYCOSYLASE"/>
    <property type="match status" value="1"/>
</dbReference>
<comment type="similarity">
    <text evidence="1">Belongs to the uracil-DNA glycosylase (UDG) superfamily. UNG family.</text>
</comment>